<feature type="region of interest" description="Disordered" evidence="1">
    <location>
        <begin position="169"/>
        <end position="241"/>
    </location>
</feature>
<name>A0A2N5VR68_9BASI</name>
<evidence type="ECO:0000313" key="3">
    <source>
        <dbReference type="EMBL" id="PLW52489.1"/>
    </source>
</evidence>
<dbReference type="Proteomes" id="UP000235388">
    <property type="component" value="Unassembled WGS sequence"/>
</dbReference>
<organism evidence="3 4">
    <name type="scientific">Puccinia coronata f. sp. avenae</name>
    <dbReference type="NCBI Taxonomy" id="200324"/>
    <lineage>
        <taxon>Eukaryota</taxon>
        <taxon>Fungi</taxon>
        <taxon>Dikarya</taxon>
        <taxon>Basidiomycota</taxon>
        <taxon>Pucciniomycotina</taxon>
        <taxon>Pucciniomycetes</taxon>
        <taxon>Pucciniales</taxon>
        <taxon>Pucciniaceae</taxon>
        <taxon>Puccinia</taxon>
    </lineage>
</organism>
<protein>
    <submittedName>
        <fullName evidence="3">Uncharacterized protein</fullName>
    </submittedName>
</protein>
<dbReference type="EMBL" id="PGCJ01000885">
    <property type="protein sequence ID" value="PLW15839.1"/>
    <property type="molecule type" value="Genomic_DNA"/>
</dbReference>
<evidence type="ECO:0000313" key="4">
    <source>
        <dbReference type="Proteomes" id="UP000235388"/>
    </source>
</evidence>
<sequence>MFSPVFASSFTMQSTSSFAEGSFLSPKLTLDMSFNRNPEGRFASDVDPLDQQAPDFVAPVPTFEGILDEMDGLDEVLETWKFPLRTDFARGIIWGPFRHYRGNSYADLATPEAAIEDLRSYDEHAMFPARPQPIVRRQRIFPILRTPEATSPTVVNSLSSSLVSESSSSHSATESHFSTSTQSSCTTNTSVTTSVKTSSTKASSRSAKKSAAAASSSSASSTKRRRKTVAPSTRPPRPSRAAAIKARNSFRLQARYLRKPSQPRKPKFVGIDISLPISRIRLCATSLLKCNSLLYSSLVYHFSFLVLISFDPCQPATTFLLIIIITNPPRLILSSKTLIIITIRRFHSSFISTYPFILLDIHLFSGSAQVSIN</sequence>
<proteinExistence type="predicted"/>
<dbReference type="EMBL" id="PGCJ01000080">
    <property type="protein sequence ID" value="PLW52489.1"/>
    <property type="molecule type" value="Genomic_DNA"/>
</dbReference>
<feature type="compositionally biased region" description="Low complexity" evidence="1">
    <location>
        <begin position="169"/>
        <end position="221"/>
    </location>
</feature>
<dbReference type="OrthoDB" id="2507295at2759"/>
<gene>
    <name evidence="3" type="ORF">PCANC_10590</name>
    <name evidence="2" type="ORF">PCANC_20567</name>
</gene>
<comment type="caution">
    <text evidence="3">The sequence shown here is derived from an EMBL/GenBank/DDBJ whole genome shotgun (WGS) entry which is preliminary data.</text>
</comment>
<reference evidence="3 4" key="1">
    <citation type="submission" date="2017-11" db="EMBL/GenBank/DDBJ databases">
        <title>De novo assembly and phasing of dikaryotic genomes from two isolates of Puccinia coronata f. sp. avenae, the causal agent of oat crown rust.</title>
        <authorList>
            <person name="Miller M.E."/>
            <person name="Zhang Y."/>
            <person name="Omidvar V."/>
            <person name="Sperschneider J."/>
            <person name="Schwessinger B."/>
            <person name="Raley C."/>
            <person name="Palmer J.M."/>
            <person name="Garnica D."/>
            <person name="Upadhyaya N."/>
            <person name="Rathjen J."/>
            <person name="Taylor J.M."/>
            <person name="Park R.F."/>
            <person name="Dodds P.N."/>
            <person name="Hirsch C.D."/>
            <person name="Kianian S.F."/>
            <person name="Figueroa M."/>
        </authorList>
    </citation>
    <scope>NUCLEOTIDE SEQUENCE [LARGE SCALE GENOMIC DNA]</scope>
    <source>
        <strain evidence="3">12NC29</strain>
    </source>
</reference>
<keyword evidence="4" id="KW-1185">Reference proteome</keyword>
<dbReference type="AlphaFoldDB" id="A0A2N5VR68"/>
<accession>A0A2N5VR68</accession>
<evidence type="ECO:0000256" key="1">
    <source>
        <dbReference type="SAM" id="MobiDB-lite"/>
    </source>
</evidence>
<evidence type="ECO:0000313" key="2">
    <source>
        <dbReference type="EMBL" id="PLW15839.1"/>
    </source>
</evidence>